<dbReference type="PANTHER" id="PTHR33480:SF1">
    <property type="entry name" value="TYR RECOMBINASE DOMAIN-CONTAINING PROTEIN"/>
    <property type="match status" value="1"/>
</dbReference>
<evidence type="ECO:0000313" key="2">
    <source>
        <dbReference type="Proteomes" id="UP001516400"/>
    </source>
</evidence>
<dbReference type="Proteomes" id="UP001516400">
    <property type="component" value="Unassembled WGS sequence"/>
</dbReference>
<proteinExistence type="predicted"/>
<keyword evidence="2" id="KW-1185">Reference proteome</keyword>
<reference evidence="1 2" key="1">
    <citation type="journal article" date="2021" name="BMC Biol.">
        <title>Horizontally acquired antibacterial genes associated with adaptive radiation of ladybird beetles.</title>
        <authorList>
            <person name="Li H.S."/>
            <person name="Tang X.F."/>
            <person name="Huang Y.H."/>
            <person name="Xu Z.Y."/>
            <person name="Chen M.L."/>
            <person name="Du X.Y."/>
            <person name="Qiu B.Y."/>
            <person name="Chen P.T."/>
            <person name="Zhang W."/>
            <person name="Slipinski A."/>
            <person name="Escalona H.E."/>
            <person name="Waterhouse R.M."/>
            <person name="Zwick A."/>
            <person name="Pang H."/>
        </authorList>
    </citation>
    <scope>NUCLEOTIDE SEQUENCE [LARGE SCALE GENOMIC DNA]</scope>
    <source>
        <strain evidence="1">SYSU2018</strain>
    </source>
</reference>
<organism evidence="1 2">
    <name type="scientific">Cryptolaemus montrouzieri</name>
    <dbReference type="NCBI Taxonomy" id="559131"/>
    <lineage>
        <taxon>Eukaryota</taxon>
        <taxon>Metazoa</taxon>
        <taxon>Ecdysozoa</taxon>
        <taxon>Arthropoda</taxon>
        <taxon>Hexapoda</taxon>
        <taxon>Insecta</taxon>
        <taxon>Pterygota</taxon>
        <taxon>Neoptera</taxon>
        <taxon>Endopterygota</taxon>
        <taxon>Coleoptera</taxon>
        <taxon>Polyphaga</taxon>
        <taxon>Cucujiformia</taxon>
        <taxon>Coccinelloidea</taxon>
        <taxon>Coccinellidae</taxon>
        <taxon>Scymninae</taxon>
        <taxon>Scymnini</taxon>
        <taxon>Cryptolaemus</taxon>
    </lineage>
</organism>
<sequence>MDVNTGRYASPATAFAIGSYLKKIAFYLEGLSHEVNKTVLENQKEQKRRKKITLPSTKDIRSLKTYLEKRQHVHLEKLKEKFKFEVWKDLLGVTLTLVQLFNRRRAGEIERVEIDDFLQYERFNENNEMMVNLNMREKTQLNNYVRFLIRGKLVRNVPVMLSRMNLECLNILLKFRGQAGVDPNNVYLFGLPGSTEAHLSATSLMREFSILCGAQNPESLRGTELRKHIATKCSTMDLGNTEIRDIAEYLGHHEKIHLDHYRVPNAVKDIVRISNILEKAQDSQDENLIDVDNGHHSNMEHISHNPNVFDTNSAVYHADIVLPSVSDQMNVSSRLSWSIDEKSLVHKEAAFYLNNLEQAPLEYCQQLISKHNSLKRRSANSLKAFISNEIKRRKKQLLNPGTPSIRKGTRKYWSNNEKMMVMKHFESYLTTNTLPSLRVCKTIIDKKPELRRELQKC</sequence>
<dbReference type="EMBL" id="JABFTP020000185">
    <property type="protein sequence ID" value="KAL3286302.1"/>
    <property type="molecule type" value="Genomic_DNA"/>
</dbReference>
<gene>
    <name evidence="1" type="ORF">HHI36_000811</name>
</gene>
<accession>A0ABD2P6H0</accession>
<name>A0ABD2P6H0_9CUCU</name>
<dbReference type="AlphaFoldDB" id="A0ABD2P6H0"/>
<dbReference type="PANTHER" id="PTHR33480">
    <property type="entry name" value="SET DOMAIN-CONTAINING PROTEIN-RELATED"/>
    <property type="match status" value="1"/>
</dbReference>
<protein>
    <submittedName>
        <fullName evidence="1">Uncharacterized protein</fullName>
    </submittedName>
</protein>
<evidence type="ECO:0000313" key="1">
    <source>
        <dbReference type="EMBL" id="KAL3286302.1"/>
    </source>
</evidence>
<comment type="caution">
    <text evidence="1">The sequence shown here is derived from an EMBL/GenBank/DDBJ whole genome shotgun (WGS) entry which is preliminary data.</text>
</comment>